<proteinExistence type="predicted"/>
<name>A0ABZ2M534_9BACT</name>
<evidence type="ECO:0000259" key="4">
    <source>
        <dbReference type="PROSITE" id="PS51118"/>
    </source>
</evidence>
<evidence type="ECO:0000313" key="6">
    <source>
        <dbReference type="Proteomes" id="UP001370348"/>
    </source>
</evidence>
<dbReference type="Pfam" id="PF01638">
    <property type="entry name" value="HxlR"/>
    <property type="match status" value="1"/>
</dbReference>
<dbReference type="PANTHER" id="PTHR33204">
    <property type="entry name" value="TRANSCRIPTIONAL REGULATOR, MARR FAMILY"/>
    <property type="match status" value="1"/>
</dbReference>
<dbReference type="InterPro" id="IPR036390">
    <property type="entry name" value="WH_DNA-bd_sf"/>
</dbReference>
<keyword evidence="2" id="KW-0238">DNA-binding</keyword>
<dbReference type="EMBL" id="CP089984">
    <property type="protein sequence ID" value="WXB16964.1"/>
    <property type="molecule type" value="Genomic_DNA"/>
</dbReference>
<protein>
    <submittedName>
        <fullName evidence="5">Helix-turn-helix transcriptional regulator</fullName>
    </submittedName>
</protein>
<evidence type="ECO:0000256" key="3">
    <source>
        <dbReference type="ARBA" id="ARBA00023163"/>
    </source>
</evidence>
<evidence type="ECO:0000256" key="2">
    <source>
        <dbReference type="ARBA" id="ARBA00023125"/>
    </source>
</evidence>
<evidence type="ECO:0000313" key="5">
    <source>
        <dbReference type="EMBL" id="WXB16964.1"/>
    </source>
</evidence>
<sequence length="122" mass="13652">MTHSTHGRSQCPTDLLLATLSGPWTMHIVWTLFEVGPGRFGALKRRIPGISSRLLTERLRMLEAQGFVHRHEEKTVPPQVTYAATERLQRLCSALEALGHVADEWYAATPRPAARREPPSAT</sequence>
<dbReference type="RefSeq" id="WP_394826594.1">
    <property type="nucleotide sequence ID" value="NZ_CP089984.1"/>
</dbReference>
<keyword evidence="6" id="KW-1185">Reference proteome</keyword>
<dbReference type="PROSITE" id="PS51118">
    <property type="entry name" value="HTH_HXLR"/>
    <property type="match status" value="1"/>
</dbReference>
<organism evidence="5 6">
    <name type="scientific">Pendulispora albinea</name>
    <dbReference type="NCBI Taxonomy" id="2741071"/>
    <lineage>
        <taxon>Bacteria</taxon>
        <taxon>Pseudomonadati</taxon>
        <taxon>Myxococcota</taxon>
        <taxon>Myxococcia</taxon>
        <taxon>Myxococcales</taxon>
        <taxon>Sorangiineae</taxon>
        <taxon>Pendulisporaceae</taxon>
        <taxon>Pendulispora</taxon>
    </lineage>
</organism>
<feature type="domain" description="HTH hxlR-type" evidence="4">
    <location>
        <begin position="11"/>
        <end position="110"/>
    </location>
</feature>
<accession>A0ABZ2M534</accession>
<gene>
    <name evidence="5" type="ORF">LZC94_06735</name>
</gene>
<dbReference type="SUPFAM" id="SSF46785">
    <property type="entry name" value="Winged helix' DNA-binding domain"/>
    <property type="match status" value="1"/>
</dbReference>
<keyword evidence="1" id="KW-0805">Transcription regulation</keyword>
<evidence type="ECO:0000256" key="1">
    <source>
        <dbReference type="ARBA" id="ARBA00023015"/>
    </source>
</evidence>
<dbReference type="InterPro" id="IPR002577">
    <property type="entry name" value="HTH_HxlR"/>
</dbReference>
<reference evidence="5 6" key="1">
    <citation type="submission" date="2021-12" db="EMBL/GenBank/DDBJ databases">
        <title>Discovery of the Pendulisporaceae a myxobacterial family with distinct sporulation behavior and unique specialized metabolism.</title>
        <authorList>
            <person name="Garcia R."/>
            <person name="Popoff A."/>
            <person name="Bader C.D."/>
            <person name="Loehr J."/>
            <person name="Walesch S."/>
            <person name="Walt C."/>
            <person name="Boldt J."/>
            <person name="Bunk B."/>
            <person name="Haeckl F.J.F.P.J."/>
            <person name="Gunesch A.P."/>
            <person name="Birkelbach J."/>
            <person name="Nuebel U."/>
            <person name="Pietschmann T."/>
            <person name="Bach T."/>
            <person name="Mueller R."/>
        </authorList>
    </citation>
    <scope>NUCLEOTIDE SEQUENCE [LARGE SCALE GENOMIC DNA]</scope>
    <source>
        <strain evidence="5 6">MSr11954</strain>
    </source>
</reference>
<dbReference type="Gene3D" id="1.10.10.10">
    <property type="entry name" value="Winged helix-like DNA-binding domain superfamily/Winged helix DNA-binding domain"/>
    <property type="match status" value="1"/>
</dbReference>
<dbReference type="InterPro" id="IPR036388">
    <property type="entry name" value="WH-like_DNA-bd_sf"/>
</dbReference>
<dbReference type="Proteomes" id="UP001370348">
    <property type="component" value="Chromosome"/>
</dbReference>
<keyword evidence="3" id="KW-0804">Transcription</keyword>